<dbReference type="Proteomes" id="UP001498421">
    <property type="component" value="Unassembled WGS sequence"/>
</dbReference>
<protein>
    <submittedName>
        <fullName evidence="2">Uncharacterized protein</fullName>
    </submittedName>
</protein>
<keyword evidence="3" id="KW-1185">Reference proteome</keyword>
<evidence type="ECO:0000313" key="2">
    <source>
        <dbReference type="EMBL" id="KAK7428128.1"/>
    </source>
</evidence>
<organism evidence="2 3">
    <name type="scientific">Neonectria magnoliae</name>
    <dbReference type="NCBI Taxonomy" id="2732573"/>
    <lineage>
        <taxon>Eukaryota</taxon>
        <taxon>Fungi</taxon>
        <taxon>Dikarya</taxon>
        <taxon>Ascomycota</taxon>
        <taxon>Pezizomycotina</taxon>
        <taxon>Sordariomycetes</taxon>
        <taxon>Hypocreomycetidae</taxon>
        <taxon>Hypocreales</taxon>
        <taxon>Nectriaceae</taxon>
        <taxon>Neonectria</taxon>
    </lineage>
</organism>
<evidence type="ECO:0000313" key="3">
    <source>
        <dbReference type="Proteomes" id="UP001498421"/>
    </source>
</evidence>
<feature type="compositionally biased region" description="Low complexity" evidence="1">
    <location>
        <begin position="43"/>
        <end position="75"/>
    </location>
</feature>
<comment type="caution">
    <text evidence="2">The sequence shown here is derived from an EMBL/GenBank/DDBJ whole genome shotgun (WGS) entry which is preliminary data.</text>
</comment>
<feature type="region of interest" description="Disordered" evidence="1">
    <location>
        <begin position="9"/>
        <end position="97"/>
    </location>
</feature>
<name>A0ABR1I3K1_9HYPO</name>
<proteinExistence type="predicted"/>
<accession>A0ABR1I3K1</accession>
<evidence type="ECO:0000256" key="1">
    <source>
        <dbReference type="SAM" id="MobiDB-lite"/>
    </source>
</evidence>
<reference evidence="2 3" key="1">
    <citation type="journal article" date="2025" name="Microbiol. Resour. Announc.">
        <title>Draft genome sequences for Neonectria magnoliae and Neonectria punicea, canker pathogens of Liriodendron tulipifera and Acer saccharum in West Virginia.</title>
        <authorList>
            <person name="Petronek H.M."/>
            <person name="Kasson M.T."/>
            <person name="Metheny A.M."/>
            <person name="Stauder C.M."/>
            <person name="Lovett B."/>
            <person name="Lynch S.C."/>
            <person name="Garnas J.R."/>
            <person name="Kasson L.R."/>
            <person name="Stajich J.E."/>
        </authorList>
    </citation>
    <scope>NUCLEOTIDE SEQUENCE [LARGE SCALE GENOMIC DNA]</scope>
    <source>
        <strain evidence="2 3">NRRL 64651</strain>
    </source>
</reference>
<gene>
    <name evidence="2" type="ORF">QQZ08_005367</name>
</gene>
<dbReference type="EMBL" id="JAZAVK010000045">
    <property type="protein sequence ID" value="KAK7428128.1"/>
    <property type="molecule type" value="Genomic_DNA"/>
</dbReference>
<sequence length="118" mass="11915">MKFSAVALASAPALIRSRTHPSPADEFALQRRDRSVQSRRQHQLAATTATGTATDVASANTTLSTDSTQGDSTSTAFDDGTESGFVQSTSTGDDAGAMPTAAVAMGALVGGAAILVNL</sequence>